<dbReference type="InterPro" id="IPR015359">
    <property type="entry name" value="PLC_EF-hand-like"/>
</dbReference>
<proteinExistence type="predicted"/>
<evidence type="ECO:0000259" key="1">
    <source>
        <dbReference type="Pfam" id="PF09279"/>
    </source>
</evidence>
<dbReference type="InterPro" id="IPR001192">
    <property type="entry name" value="PI-PLC_fam"/>
</dbReference>
<dbReference type="PANTHER" id="PTHR10336">
    <property type="entry name" value="PHOSPHOINOSITIDE-SPECIFIC PHOSPHOLIPASE C FAMILY PROTEIN"/>
    <property type="match status" value="1"/>
</dbReference>
<dbReference type="PANTHER" id="PTHR10336:SF10">
    <property type="entry name" value="1-PHOSPHATIDYLINOSITOL 4,5-BISPHOSPHATE PHOSPHODIESTERASE BETA-2"/>
    <property type="match status" value="1"/>
</dbReference>
<dbReference type="EMBL" id="CATNWA010007150">
    <property type="protein sequence ID" value="CAI9553485.1"/>
    <property type="molecule type" value="Genomic_DNA"/>
</dbReference>
<dbReference type="InterPro" id="IPR011992">
    <property type="entry name" value="EF-hand-dom_pair"/>
</dbReference>
<evidence type="ECO:0000313" key="3">
    <source>
        <dbReference type="Proteomes" id="UP001162483"/>
    </source>
</evidence>
<dbReference type="Gene3D" id="1.10.238.10">
    <property type="entry name" value="EF-hand"/>
    <property type="match status" value="1"/>
</dbReference>
<dbReference type="SUPFAM" id="SSF47473">
    <property type="entry name" value="EF-hand"/>
    <property type="match status" value="1"/>
</dbReference>
<reference evidence="2" key="1">
    <citation type="submission" date="2023-05" db="EMBL/GenBank/DDBJ databases">
        <authorList>
            <person name="Stuckert A."/>
        </authorList>
    </citation>
    <scope>NUCLEOTIDE SEQUENCE</scope>
</reference>
<dbReference type="Pfam" id="PF09279">
    <property type="entry name" value="EF-hand_like"/>
    <property type="match status" value="1"/>
</dbReference>
<sequence>MTKDHLTKFINQKQRDSRLNELLFPPAKQEQVQTLIEKYEPSAINKQRGQLSPEGMVWFLCGSENSIVSLDKVPVHQDMNQPFTHYLLIN</sequence>
<keyword evidence="3" id="KW-1185">Reference proteome</keyword>
<accession>A0ABN9C1B7</accession>
<name>A0ABN9C1B7_9NEOB</name>
<protein>
    <recommendedName>
        <fullName evidence="1">Phosphoinositide-specific phospholipase C EF-hand-like domain-containing protein</fullName>
    </recommendedName>
</protein>
<gene>
    <name evidence="2" type="ORF">SPARVUS_LOCUS4048901</name>
</gene>
<feature type="domain" description="Phosphoinositide-specific phospholipase C EF-hand-like" evidence="1">
    <location>
        <begin position="1"/>
        <end position="68"/>
    </location>
</feature>
<organism evidence="2 3">
    <name type="scientific">Staurois parvus</name>
    <dbReference type="NCBI Taxonomy" id="386267"/>
    <lineage>
        <taxon>Eukaryota</taxon>
        <taxon>Metazoa</taxon>
        <taxon>Chordata</taxon>
        <taxon>Craniata</taxon>
        <taxon>Vertebrata</taxon>
        <taxon>Euteleostomi</taxon>
        <taxon>Amphibia</taxon>
        <taxon>Batrachia</taxon>
        <taxon>Anura</taxon>
        <taxon>Neobatrachia</taxon>
        <taxon>Ranoidea</taxon>
        <taxon>Ranidae</taxon>
        <taxon>Staurois</taxon>
    </lineage>
</organism>
<evidence type="ECO:0000313" key="2">
    <source>
        <dbReference type="EMBL" id="CAI9553485.1"/>
    </source>
</evidence>
<feature type="non-terminal residue" evidence="2">
    <location>
        <position position="90"/>
    </location>
</feature>
<comment type="caution">
    <text evidence="2">The sequence shown here is derived from an EMBL/GenBank/DDBJ whole genome shotgun (WGS) entry which is preliminary data.</text>
</comment>
<dbReference type="Proteomes" id="UP001162483">
    <property type="component" value="Unassembled WGS sequence"/>
</dbReference>